<organism evidence="2 3">
    <name type="scientific">Marinobacter nauticus</name>
    <name type="common">Marinobacter hydrocarbonoclasticus</name>
    <name type="synonym">Marinobacter aquaeolei</name>
    <dbReference type="NCBI Taxonomy" id="2743"/>
    <lineage>
        <taxon>Bacteria</taxon>
        <taxon>Pseudomonadati</taxon>
        <taxon>Pseudomonadota</taxon>
        <taxon>Gammaproteobacteria</taxon>
        <taxon>Pseudomonadales</taxon>
        <taxon>Marinobacteraceae</taxon>
        <taxon>Marinobacter</taxon>
    </lineage>
</organism>
<dbReference type="EMBL" id="QPJB01000010">
    <property type="protein sequence ID" value="RCW31873.1"/>
    <property type="molecule type" value="Genomic_DNA"/>
</dbReference>
<accession>A0A368UT51</accession>
<proteinExistence type="predicted"/>
<sequence>MLTALVVLFVLWWVLLGRLDRELQQVEEQSVAMVLTQLRSALVIKGAEAMLSRKQNLASLEGRNPFNWLDHQWPRYKGGCGGNEPDSGSWCFANQQQNETGESARGWLIYKPKQPITIEGKRVKPEQLIAWRVTSEFADRNRNNLREQDERLTGLTLRPVPFQQTTVNRQDARR</sequence>
<dbReference type="EMBL" id="QNSA01000010">
    <property type="protein sequence ID" value="RBP70488.1"/>
    <property type="molecule type" value="Genomic_DNA"/>
</dbReference>
<name>A0A368UT51_MARNT</name>
<evidence type="ECO:0000313" key="2">
    <source>
        <dbReference type="EMBL" id="RCW31873.1"/>
    </source>
</evidence>
<evidence type="ECO:0000313" key="3">
    <source>
        <dbReference type="Proteomes" id="UP000252795"/>
    </source>
</evidence>
<protein>
    <recommendedName>
        <fullName evidence="5">Type II secretion system protein</fullName>
    </recommendedName>
</protein>
<keyword evidence="4" id="KW-1185">Reference proteome</keyword>
<dbReference type="Proteomes" id="UP000252795">
    <property type="component" value="Unassembled WGS sequence"/>
</dbReference>
<dbReference type="Proteomes" id="UP000253065">
    <property type="component" value="Unassembled WGS sequence"/>
</dbReference>
<evidence type="ECO:0000313" key="1">
    <source>
        <dbReference type="EMBL" id="RBP70488.1"/>
    </source>
</evidence>
<dbReference type="AlphaFoldDB" id="A0A368UT51"/>
<comment type="caution">
    <text evidence="2">The sequence shown here is derived from an EMBL/GenBank/DDBJ whole genome shotgun (WGS) entry which is preliminary data.</text>
</comment>
<evidence type="ECO:0008006" key="5">
    <source>
        <dbReference type="Google" id="ProtNLM"/>
    </source>
</evidence>
<evidence type="ECO:0000313" key="4">
    <source>
        <dbReference type="Proteomes" id="UP000253065"/>
    </source>
</evidence>
<gene>
    <name evidence="2" type="ORF">DET51_110127</name>
    <name evidence="1" type="ORF">DET64_110127</name>
</gene>
<reference evidence="2 3" key="1">
    <citation type="submission" date="2018-07" db="EMBL/GenBank/DDBJ databases">
        <title>Freshwater and sediment microbial communities from various areas in North America, analyzing microbe dynamics in response to fracking.</title>
        <authorList>
            <person name="Lamendella R."/>
        </authorList>
    </citation>
    <scope>NUCLEOTIDE SEQUENCE [LARGE SCALE GENOMIC DNA]</scope>
    <source>
        <strain evidence="2 3">114E</strain>
        <strain evidence="1 4">114E_o</strain>
    </source>
</reference>